<proteinExistence type="predicted"/>
<accession>A0A2G1UGM4</accession>
<comment type="caution">
    <text evidence="1">The sequence shown here is derived from an EMBL/GenBank/DDBJ whole genome shotgun (WGS) entry which is preliminary data.</text>
</comment>
<dbReference type="EMBL" id="NTFH01000020">
    <property type="protein sequence ID" value="PHQ13570.1"/>
    <property type="molecule type" value="Genomic_DNA"/>
</dbReference>
<organism evidence="1 2">
    <name type="scientific">Marinobacter profundi</name>
    <dbReference type="NCBI Taxonomy" id="2666256"/>
    <lineage>
        <taxon>Bacteria</taxon>
        <taxon>Pseudomonadati</taxon>
        <taxon>Pseudomonadota</taxon>
        <taxon>Gammaproteobacteria</taxon>
        <taxon>Pseudomonadales</taxon>
        <taxon>Marinobacteraceae</taxon>
        <taxon>Marinobacter</taxon>
    </lineage>
</organism>
<evidence type="ECO:0000313" key="1">
    <source>
        <dbReference type="EMBL" id="PHQ13570.1"/>
    </source>
</evidence>
<name>A0A2G1UGM4_9GAMM</name>
<dbReference type="Proteomes" id="UP000231409">
    <property type="component" value="Unassembled WGS sequence"/>
</dbReference>
<dbReference type="AlphaFoldDB" id="A0A2G1UGM4"/>
<gene>
    <name evidence="1" type="ORF">CLH61_17600</name>
</gene>
<evidence type="ECO:0000313" key="2">
    <source>
        <dbReference type="Proteomes" id="UP000231409"/>
    </source>
</evidence>
<keyword evidence="2" id="KW-1185">Reference proteome</keyword>
<sequence>MGLEQQIKEFVMKSIITAIAMTALFSSFAYADSGLADRINEARSYPNKTVETVDRQELCLKHQKLHEQMKEAGIADSSES</sequence>
<reference evidence="1 2" key="1">
    <citation type="submission" date="2017-09" db="EMBL/GenBank/DDBJ databases">
        <title>The draft genome sequences of Marinobacter sp. PWS21.</title>
        <authorList>
            <person name="Cao J."/>
        </authorList>
    </citation>
    <scope>NUCLEOTIDE SEQUENCE [LARGE SCALE GENOMIC DNA]</scope>
    <source>
        <strain evidence="1 2">PWS21</strain>
    </source>
</reference>
<protein>
    <submittedName>
        <fullName evidence="1">Uncharacterized protein</fullName>
    </submittedName>
</protein>